<sequence length="138" mass="14727">MRWGRSLGARRNSSPPCTYSQASWDSLKEDARLARETCPRFRRLGSLRLGRGAAAGTEPGAPSRGASGVAPGPAFCFLDAQFLSSVQGEPWTKALSGCGQGWSALSVQPSGLVILHQCSLYSRPPILPLPARSPRLFS</sequence>
<accession>Q8BNA9</accession>
<reference evidence="2" key="5">
    <citation type="journal article" date="2002" name="Nature">
        <title>Analysis of the mouse transcriptome based on functional annotation of 60,770 full-length cDNAs.</title>
        <authorList>
            <consortium name="The FANTOM Consortium and the RIKEN Genome Exploration Research Group Phase I and II Team"/>
        </authorList>
    </citation>
    <scope>NUCLEOTIDE SEQUENCE</scope>
    <source>
        <strain evidence="2">C57BL/6J</strain>
        <tissue evidence="2">Eyeball</tissue>
    </source>
</reference>
<feature type="region of interest" description="Disordered" evidence="1">
    <location>
        <begin position="1"/>
        <end position="20"/>
    </location>
</feature>
<evidence type="ECO:0000256" key="1">
    <source>
        <dbReference type="SAM" id="MobiDB-lite"/>
    </source>
</evidence>
<evidence type="ECO:0000313" key="2">
    <source>
        <dbReference type="EMBL" id="BAC39144.1"/>
    </source>
</evidence>
<reference evidence="2" key="6">
    <citation type="submission" date="2002-04" db="EMBL/GenBank/DDBJ databases">
        <authorList>
            <person name="Adachi J."/>
            <person name="Aizawa K."/>
            <person name="Akimura T."/>
            <person name="Arakawa T."/>
            <person name="Bono H."/>
            <person name="Carninci P."/>
            <person name="Fukuda S."/>
            <person name="Furuno M."/>
            <person name="Hanagaki T."/>
            <person name="Hara A."/>
            <person name="Hashizume W."/>
            <person name="Hayashida K."/>
            <person name="Hayatsu N."/>
            <person name="Hiramoto K."/>
            <person name="Hiraoka T."/>
            <person name="Hirozane T."/>
            <person name="Hori F."/>
            <person name="Imotani K."/>
            <person name="Ishii Y."/>
            <person name="Itoh M."/>
            <person name="Kagawa I."/>
            <person name="Kasukawa T."/>
            <person name="Katoh H."/>
            <person name="Kawai J."/>
            <person name="Kojima Y."/>
            <person name="Kondo S."/>
            <person name="Konno H."/>
            <person name="Kouda M."/>
            <person name="Koya S."/>
            <person name="Kurihara C."/>
            <person name="Matsuyama T."/>
            <person name="Miyazaki A."/>
            <person name="Murata M."/>
            <person name="Nakamura M."/>
            <person name="Nishi K."/>
            <person name="Nomura K."/>
            <person name="Numazaki R."/>
            <person name="Ohno M."/>
            <person name="Ohsato N."/>
            <person name="Okazaki Y."/>
            <person name="Saito R."/>
            <person name="Saitoh H."/>
            <person name="Sakai C."/>
            <person name="Sakai K."/>
            <person name="Sakazume N."/>
            <person name="Sano H."/>
            <person name="Sasaki D."/>
            <person name="Shibata K."/>
            <person name="Shinagawa A."/>
            <person name="Shiraki T."/>
            <person name="Sogabe Y."/>
            <person name="Tagami M."/>
            <person name="Tagawa A."/>
            <person name="Takahashi F."/>
            <person name="Takaku-Akahira S."/>
            <person name="Takeda Y."/>
            <person name="Tanaka T."/>
            <person name="Tomaru A."/>
            <person name="Toya T."/>
            <person name="Yasunishi A."/>
            <person name="Muramatsu M."/>
            <person name="Hayashizaki Y."/>
        </authorList>
    </citation>
    <scope>NUCLEOTIDE SEQUENCE</scope>
    <source>
        <strain evidence="2">C57BL/6J</strain>
        <tissue evidence="2">Eyeball</tissue>
    </source>
</reference>
<dbReference type="AGR" id="MGI:1913390"/>
<feature type="compositionally biased region" description="Polar residues" evidence="1">
    <location>
        <begin position="11"/>
        <end position="20"/>
    </location>
</feature>
<protein>
    <submittedName>
        <fullName evidence="2">Uncharacterized protein</fullName>
    </submittedName>
</protein>
<gene>
    <name evidence="3" type="primary">Ska2</name>
</gene>
<name>Q8BNA9_MOUSE</name>
<dbReference type="AlphaFoldDB" id="Q8BNA9"/>
<reference evidence="2" key="7">
    <citation type="journal article" date="2005" name="Science">
        <title>The Transcriptional Landscape of the Mammalian Genome.</title>
        <authorList>
            <consortium name="The FANTOM Consortium"/>
            <consortium name="Riken Genome Exploration Research Group and Genome Science Group (Genome Network Project Core Group)"/>
        </authorList>
    </citation>
    <scope>NUCLEOTIDE SEQUENCE</scope>
    <source>
        <strain evidence="2">C57BL/6J</strain>
        <tissue evidence="2">Eyeball</tissue>
    </source>
</reference>
<dbReference type="EMBL" id="AK084225">
    <property type="protein sequence ID" value="BAC39144.1"/>
    <property type="molecule type" value="mRNA"/>
</dbReference>
<reference evidence="2" key="4">
    <citation type="journal article" date="2001" name="Nature">
        <title>Functional annotation of a full-length mouse cDNA collection.</title>
        <authorList>
            <consortium name="The RIKEN Genome Exploration Research Group Phase II Team and the FANTOM Consortium"/>
        </authorList>
    </citation>
    <scope>NUCLEOTIDE SEQUENCE</scope>
    <source>
        <strain evidence="2">C57BL/6J</strain>
        <tissue evidence="2">Eyeball</tissue>
    </source>
</reference>
<reference evidence="2" key="3">
    <citation type="journal article" date="2000" name="Genome Res.">
        <title>RIKEN integrated sequence analysis (RISA) system--384-format sequencing pipeline with 384 multicapillary sequencer.</title>
        <authorList>
            <person name="Shibata K."/>
            <person name="Itoh M."/>
            <person name="Aizawa K."/>
            <person name="Nagaoka S."/>
            <person name="Sasaki N."/>
            <person name="Carninci P."/>
            <person name="Konno H."/>
            <person name="Akiyama J."/>
            <person name="Nishi K."/>
            <person name="Kitsunai T."/>
            <person name="Tashiro H."/>
            <person name="Itoh M."/>
            <person name="Sumi N."/>
            <person name="Ishii Y."/>
            <person name="Nakamura S."/>
            <person name="Hazama M."/>
            <person name="Nishine T."/>
            <person name="Harada A."/>
            <person name="Yamamoto R."/>
            <person name="Matsumoto H."/>
            <person name="Sakaguchi S."/>
            <person name="Ikegami T."/>
            <person name="Kashiwagi K."/>
            <person name="Fujiwake S."/>
            <person name="Inoue K."/>
            <person name="Togawa Y."/>
            <person name="Izawa M."/>
            <person name="Ohara E."/>
            <person name="Watahiki M."/>
            <person name="Yoneda Y."/>
            <person name="Ishikawa T."/>
            <person name="Ozawa K."/>
            <person name="Tanaka T."/>
            <person name="Matsuura S."/>
            <person name="Kawai J."/>
            <person name="Okazaki Y."/>
            <person name="Muramatsu M."/>
            <person name="Inoue Y."/>
            <person name="Kira A."/>
            <person name="Hayashizaki Y."/>
        </authorList>
    </citation>
    <scope>NUCLEOTIDE SEQUENCE</scope>
    <source>
        <strain evidence="2">C57BL/6J</strain>
        <tissue evidence="2">Eyeball</tissue>
    </source>
</reference>
<dbReference type="MGI" id="MGI:1913390">
    <property type="gene designation" value="Ska2"/>
</dbReference>
<evidence type="ECO:0000313" key="3">
    <source>
        <dbReference type="MGI" id="MGI:1913390"/>
    </source>
</evidence>
<organism evidence="2">
    <name type="scientific">Mus musculus</name>
    <name type="common">Mouse</name>
    <dbReference type="NCBI Taxonomy" id="10090"/>
    <lineage>
        <taxon>Eukaryota</taxon>
        <taxon>Metazoa</taxon>
        <taxon>Chordata</taxon>
        <taxon>Craniata</taxon>
        <taxon>Vertebrata</taxon>
        <taxon>Euteleostomi</taxon>
        <taxon>Mammalia</taxon>
        <taxon>Eutheria</taxon>
        <taxon>Euarchontoglires</taxon>
        <taxon>Glires</taxon>
        <taxon>Rodentia</taxon>
        <taxon>Myomorpha</taxon>
        <taxon>Muroidea</taxon>
        <taxon>Muridae</taxon>
        <taxon>Murinae</taxon>
        <taxon>Mus</taxon>
        <taxon>Mus</taxon>
    </lineage>
</organism>
<reference evidence="2" key="1">
    <citation type="journal article" date="1999" name="Methods Enzymol.">
        <title>High-efficiency full-length cDNA cloning.</title>
        <authorList>
            <person name="Carninci P."/>
            <person name="Hayashizaki Y."/>
        </authorList>
    </citation>
    <scope>NUCLEOTIDE SEQUENCE</scope>
    <source>
        <strain evidence="2">C57BL/6J</strain>
        <tissue evidence="2">Eyeball</tissue>
    </source>
</reference>
<reference evidence="2" key="8">
    <citation type="journal article" date="2005" name="Science">
        <title>Antisense Transcription in the Mammalian Transcriptome.</title>
        <authorList>
            <consortium name="RIKEN Genome Exploration Research Group and Genome Science Group (Genome Network Project Core Group) and the FANTOM Consortium"/>
        </authorList>
    </citation>
    <scope>NUCLEOTIDE SEQUENCE</scope>
    <source>
        <strain evidence="2">C57BL/6J</strain>
        <tissue evidence="2">Eyeball</tissue>
    </source>
</reference>
<proteinExistence type="evidence at transcript level"/>
<reference evidence="2" key="2">
    <citation type="journal article" date="2000" name="Genome Res.">
        <title>Normalization and subtraction of cap-trapper-selected cDNAs to prepare full-length cDNA libraries for rapid discovery of new genes.</title>
        <authorList>
            <person name="Carninci P."/>
            <person name="Shibata Y."/>
            <person name="Hayatsu N."/>
            <person name="Sugahara Y."/>
            <person name="Shibata K."/>
            <person name="Itoh M."/>
            <person name="Konno H."/>
            <person name="Okazaki Y."/>
            <person name="Muramatsu M."/>
            <person name="Hayashizaki Y."/>
        </authorList>
    </citation>
    <scope>NUCLEOTIDE SEQUENCE</scope>
    <source>
        <strain evidence="2">C57BL/6J</strain>
        <tissue evidence="2">Eyeball</tissue>
    </source>
</reference>